<sequence>MQYVDPSLSLNPIPQRFLGAASLSVQCPNYCPVLEEYAVGVGSVGGVSGRRTNAARNTMSDWEKRRGGSLFKLRWAPYAWEWGTVEREQNAECRLQMADGRCDGTVPMPGPRGVRGAGDLQQLTQATAMASTTTIIAQPLTPSLEHPAARRASAAATEASRSSTGIHTPAATCPDSCHCQEPGAAANHS</sequence>
<organism evidence="2 3">
    <name type="scientific">Hyaloscypha hepaticicola</name>
    <dbReference type="NCBI Taxonomy" id="2082293"/>
    <lineage>
        <taxon>Eukaryota</taxon>
        <taxon>Fungi</taxon>
        <taxon>Dikarya</taxon>
        <taxon>Ascomycota</taxon>
        <taxon>Pezizomycotina</taxon>
        <taxon>Leotiomycetes</taxon>
        <taxon>Helotiales</taxon>
        <taxon>Hyaloscyphaceae</taxon>
        <taxon>Hyaloscypha</taxon>
    </lineage>
</organism>
<reference evidence="2 3" key="1">
    <citation type="submission" date="2016-05" db="EMBL/GenBank/DDBJ databases">
        <title>A degradative enzymes factory behind the ericoid mycorrhizal symbiosis.</title>
        <authorList>
            <consortium name="DOE Joint Genome Institute"/>
            <person name="Martino E."/>
            <person name="Morin E."/>
            <person name="Grelet G."/>
            <person name="Kuo A."/>
            <person name="Kohler A."/>
            <person name="Daghino S."/>
            <person name="Barry K."/>
            <person name="Choi C."/>
            <person name="Cichocki N."/>
            <person name="Clum A."/>
            <person name="Copeland A."/>
            <person name="Hainaut M."/>
            <person name="Haridas S."/>
            <person name="Labutti K."/>
            <person name="Lindquist E."/>
            <person name="Lipzen A."/>
            <person name="Khouja H.-R."/>
            <person name="Murat C."/>
            <person name="Ohm R."/>
            <person name="Olson A."/>
            <person name="Spatafora J."/>
            <person name="Veneault-Fourrey C."/>
            <person name="Henrissat B."/>
            <person name="Grigoriev I."/>
            <person name="Martin F."/>
            <person name="Perotto S."/>
        </authorList>
    </citation>
    <scope>NUCLEOTIDE SEQUENCE [LARGE SCALE GENOMIC DNA]</scope>
    <source>
        <strain evidence="2 3">UAMH 7357</strain>
    </source>
</reference>
<dbReference type="EMBL" id="KZ613464">
    <property type="protein sequence ID" value="PMD28388.1"/>
    <property type="molecule type" value="Genomic_DNA"/>
</dbReference>
<evidence type="ECO:0000256" key="1">
    <source>
        <dbReference type="SAM" id="MobiDB-lite"/>
    </source>
</evidence>
<dbReference type="AlphaFoldDB" id="A0A2J6QQ50"/>
<protein>
    <submittedName>
        <fullName evidence="2">Uncharacterized protein</fullName>
    </submittedName>
</protein>
<keyword evidence="3" id="KW-1185">Reference proteome</keyword>
<feature type="compositionally biased region" description="Low complexity" evidence="1">
    <location>
        <begin position="150"/>
        <end position="164"/>
    </location>
</feature>
<evidence type="ECO:0000313" key="2">
    <source>
        <dbReference type="EMBL" id="PMD28388.1"/>
    </source>
</evidence>
<gene>
    <name evidence="2" type="ORF">NA56DRAFT_742537</name>
</gene>
<dbReference type="Proteomes" id="UP000235672">
    <property type="component" value="Unassembled WGS sequence"/>
</dbReference>
<accession>A0A2J6QQ50</accession>
<evidence type="ECO:0000313" key="3">
    <source>
        <dbReference type="Proteomes" id="UP000235672"/>
    </source>
</evidence>
<proteinExistence type="predicted"/>
<feature type="region of interest" description="Disordered" evidence="1">
    <location>
        <begin position="146"/>
        <end position="174"/>
    </location>
</feature>
<name>A0A2J6QQ50_9HELO</name>